<evidence type="ECO:0000313" key="3">
    <source>
        <dbReference type="Proteomes" id="UP001054945"/>
    </source>
</evidence>
<name>A0AAV4XN03_CAEEX</name>
<organism evidence="2 3">
    <name type="scientific">Caerostris extrusa</name>
    <name type="common">Bark spider</name>
    <name type="synonym">Caerostris bankana</name>
    <dbReference type="NCBI Taxonomy" id="172846"/>
    <lineage>
        <taxon>Eukaryota</taxon>
        <taxon>Metazoa</taxon>
        <taxon>Ecdysozoa</taxon>
        <taxon>Arthropoda</taxon>
        <taxon>Chelicerata</taxon>
        <taxon>Arachnida</taxon>
        <taxon>Araneae</taxon>
        <taxon>Araneomorphae</taxon>
        <taxon>Entelegynae</taxon>
        <taxon>Araneoidea</taxon>
        <taxon>Araneidae</taxon>
        <taxon>Caerostris</taxon>
    </lineage>
</organism>
<gene>
    <name evidence="2" type="ORF">CEXT_14811</name>
</gene>
<dbReference type="EMBL" id="BPLR01018052">
    <property type="protein sequence ID" value="GIY96477.1"/>
    <property type="molecule type" value="Genomic_DNA"/>
</dbReference>
<dbReference type="AlphaFoldDB" id="A0AAV4XN03"/>
<feature type="compositionally biased region" description="Basic residues" evidence="1">
    <location>
        <begin position="43"/>
        <end position="58"/>
    </location>
</feature>
<proteinExistence type="predicted"/>
<feature type="region of interest" description="Disordered" evidence="1">
    <location>
        <begin position="29"/>
        <end position="58"/>
    </location>
</feature>
<dbReference type="Proteomes" id="UP001054945">
    <property type="component" value="Unassembled WGS sequence"/>
</dbReference>
<evidence type="ECO:0000256" key="1">
    <source>
        <dbReference type="SAM" id="MobiDB-lite"/>
    </source>
</evidence>
<accession>A0AAV4XN03</accession>
<evidence type="ECO:0000313" key="2">
    <source>
        <dbReference type="EMBL" id="GIY96477.1"/>
    </source>
</evidence>
<sequence>MRSHFSERTLAARSRPSFSFYEDGCPPPFKSSIHMHGNEAVSRKSKKKKEKPQAVRPRKSVTRICFTLHAPLQDDSDVGLVRLKALPKPSH</sequence>
<keyword evidence="3" id="KW-1185">Reference proteome</keyword>
<comment type="caution">
    <text evidence="2">The sequence shown here is derived from an EMBL/GenBank/DDBJ whole genome shotgun (WGS) entry which is preliminary data.</text>
</comment>
<reference evidence="2 3" key="1">
    <citation type="submission" date="2021-06" db="EMBL/GenBank/DDBJ databases">
        <title>Caerostris extrusa draft genome.</title>
        <authorList>
            <person name="Kono N."/>
            <person name="Arakawa K."/>
        </authorList>
    </citation>
    <scope>NUCLEOTIDE SEQUENCE [LARGE SCALE GENOMIC DNA]</scope>
</reference>
<protein>
    <submittedName>
        <fullName evidence="2">Uncharacterized protein</fullName>
    </submittedName>
</protein>